<dbReference type="RefSeq" id="WP_380930384.1">
    <property type="nucleotide sequence ID" value="NZ_JBHUGS010000003.1"/>
</dbReference>
<proteinExistence type="predicted"/>
<reference evidence="2" key="1">
    <citation type="journal article" date="2019" name="Int. J. Syst. Evol. Microbiol.">
        <title>The Global Catalogue of Microorganisms (GCM) 10K type strain sequencing project: providing services to taxonomists for standard genome sequencing and annotation.</title>
        <authorList>
            <consortium name="The Broad Institute Genomics Platform"/>
            <consortium name="The Broad Institute Genome Sequencing Center for Infectious Disease"/>
            <person name="Wu L."/>
            <person name="Ma J."/>
        </authorList>
    </citation>
    <scope>NUCLEOTIDE SEQUENCE [LARGE SCALE GENOMIC DNA]</scope>
    <source>
        <strain evidence="2">CGMCC 1.12702</strain>
    </source>
</reference>
<dbReference type="EMBL" id="JBHUGS010000003">
    <property type="protein sequence ID" value="MFD1951600.1"/>
    <property type="molecule type" value="Genomic_DNA"/>
</dbReference>
<keyword evidence="2" id="KW-1185">Reference proteome</keyword>
<accession>A0ABW4TXZ7</accession>
<gene>
    <name evidence="1" type="ORF">ACFSGX_12570</name>
</gene>
<name>A0ABW4TXZ7_9SPHN</name>
<evidence type="ECO:0000313" key="1">
    <source>
        <dbReference type="EMBL" id="MFD1951600.1"/>
    </source>
</evidence>
<protein>
    <submittedName>
        <fullName evidence="1">Uncharacterized protein</fullName>
    </submittedName>
</protein>
<evidence type="ECO:0000313" key="2">
    <source>
        <dbReference type="Proteomes" id="UP001597400"/>
    </source>
</evidence>
<sequence>MARRWSIRSLDPRHFTCRFRSRDILVQAIGNEHRPDMPDRPPILQPVYLRLGYGWRKNHLTEPFEPPSVALLRQLQAEDPALSFAWRVRQLRDCFRAEIRCAPDIGIGAGFHGDGPSQRAALSVAVCDAVRNWRHTESRRHLRPEMSTAEIDLLDAERMVMSSNLNGALNASVGGWSRSCLTESTSDQPLKINGAIKNSGTQAITEASNKYLGTQIIL</sequence>
<dbReference type="Proteomes" id="UP001597400">
    <property type="component" value="Unassembled WGS sequence"/>
</dbReference>
<organism evidence="1 2">
    <name type="scientific">Sphingomonas arantia</name>
    <dbReference type="NCBI Taxonomy" id="1460676"/>
    <lineage>
        <taxon>Bacteria</taxon>
        <taxon>Pseudomonadati</taxon>
        <taxon>Pseudomonadota</taxon>
        <taxon>Alphaproteobacteria</taxon>
        <taxon>Sphingomonadales</taxon>
        <taxon>Sphingomonadaceae</taxon>
        <taxon>Sphingomonas</taxon>
    </lineage>
</organism>
<comment type="caution">
    <text evidence="1">The sequence shown here is derived from an EMBL/GenBank/DDBJ whole genome shotgun (WGS) entry which is preliminary data.</text>
</comment>